<dbReference type="EMBL" id="JH597790">
    <property type="status" value="NOT_ANNOTATED_CDS"/>
    <property type="molecule type" value="Genomic_DNA"/>
</dbReference>
<dbReference type="InParanoid" id="M4BSX1"/>
<dbReference type="AlphaFoldDB" id="M4BSX1"/>
<evidence type="ECO:0000313" key="2">
    <source>
        <dbReference type="Proteomes" id="UP000011713"/>
    </source>
</evidence>
<dbReference type="EnsemblProtists" id="HpaT809556">
    <property type="protein sequence ID" value="HpaP809556"/>
    <property type="gene ID" value="HpaG809556"/>
</dbReference>
<reference evidence="2" key="1">
    <citation type="journal article" date="2010" name="Science">
        <title>Signatures of adaptation to obligate biotrophy in the Hyaloperonospora arabidopsidis genome.</title>
        <authorList>
            <person name="Baxter L."/>
            <person name="Tripathy S."/>
            <person name="Ishaque N."/>
            <person name="Boot N."/>
            <person name="Cabral A."/>
            <person name="Kemen E."/>
            <person name="Thines M."/>
            <person name="Ah-Fong A."/>
            <person name="Anderson R."/>
            <person name="Badejoko W."/>
            <person name="Bittner-Eddy P."/>
            <person name="Boore J.L."/>
            <person name="Chibucos M.C."/>
            <person name="Coates M."/>
            <person name="Dehal P."/>
            <person name="Delehaunty K."/>
            <person name="Dong S."/>
            <person name="Downton P."/>
            <person name="Dumas B."/>
            <person name="Fabro G."/>
            <person name="Fronick C."/>
            <person name="Fuerstenberg S.I."/>
            <person name="Fulton L."/>
            <person name="Gaulin E."/>
            <person name="Govers F."/>
            <person name="Hughes L."/>
            <person name="Humphray S."/>
            <person name="Jiang R.H."/>
            <person name="Judelson H."/>
            <person name="Kamoun S."/>
            <person name="Kyung K."/>
            <person name="Meijer H."/>
            <person name="Minx P."/>
            <person name="Morris P."/>
            <person name="Nelson J."/>
            <person name="Phuntumart V."/>
            <person name="Qutob D."/>
            <person name="Rehmany A."/>
            <person name="Rougon-Cardoso A."/>
            <person name="Ryden P."/>
            <person name="Torto-Alalibo T."/>
            <person name="Studholme D."/>
            <person name="Wang Y."/>
            <person name="Win J."/>
            <person name="Wood J."/>
            <person name="Clifton S.W."/>
            <person name="Rogers J."/>
            <person name="Van den Ackerveken G."/>
            <person name="Jones J.D."/>
            <person name="McDowell J.M."/>
            <person name="Beynon J."/>
            <person name="Tyler B.M."/>
        </authorList>
    </citation>
    <scope>NUCLEOTIDE SEQUENCE [LARGE SCALE GENOMIC DNA]</scope>
    <source>
        <strain evidence="2">Emoy2</strain>
    </source>
</reference>
<keyword evidence="2" id="KW-1185">Reference proteome</keyword>
<accession>M4BSX1</accession>
<organism evidence="1 2">
    <name type="scientific">Hyaloperonospora arabidopsidis (strain Emoy2)</name>
    <name type="common">Downy mildew agent</name>
    <name type="synonym">Peronospora arabidopsidis</name>
    <dbReference type="NCBI Taxonomy" id="559515"/>
    <lineage>
        <taxon>Eukaryota</taxon>
        <taxon>Sar</taxon>
        <taxon>Stramenopiles</taxon>
        <taxon>Oomycota</taxon>
        <taxon>Peronosporomycetes</taxon>
        <taxon>Peronosporales</taxon>
        <taxon>Peronosporaceae</taxon>
        <taxon>Hyaloperonospora</taxon>
    </lineage>
</organism>
<reference evidence="1" key="2">
    <citation type="submission" date="2015-06" db="UniProtKB">
        <authorList>
            <consortium name="EnsemblProtists"/>
        </authorList>
    </citation>
    <scope>IDENTIFICATION</scope>
    <source>
        <strain evidence="1">Emoy2</strain>
    </source>
</reference>
<name>M4BSX1_HYAAE</name>
<dbReference type="Proteomes" id="UP000011713">
    <property type="component" value="Unassembled WGS sequence"/>
</dbReference>
<dbReference type="HOGENOM" id="CLU_2983148_0_0_1"/>
<protein>
    <submittedName>
        <fullName evidence="1">Uncharacterized protein</fullName>
    </submittedName>
</protein>
<proteinExistence type="predicted"/>
<evidence type="ECO:0000313" key="1">
    <source>
        <dbReference type="EnsemblProtists" id="HpaP809556"/>
    </source>
</evidence>
<sequence>MRPRLWFAPRRLAVYKVGSSQARRWTNTRALPLGQSVSQSISLPGQRNVSGLVSPGRA</sequence>
<dbReference type="VEuPathDB" id="FungiDB:HpaG809556"/>